<evidence type="ECO:0000313" key="3">
    <source>
        <dbReference type="EMBL" id="GEK59250.1"/>
    </source>
</evidence>
<dbReference type="InterPro" id="IPR036513">
    <property type="entry name" value="STAS_dom_sf"/>
</dbReference>
<dbReference type="CDD" id="cd07041">
    <property type="entry name" value="STAS_RsbR_RsbS_like"/>
    <property type="match status" value="1"/>
</dbReference>
<evidence type="ECO:0000259" key="2">
    <source>
        <dbReference type="PROSITE" id="PS50801"/>
    </source>
</evidence>
<keyword evidence="4" id="KW-1185">Reference proteome</keyword>
<dbReference type="STRING" id="1371.GCA_900166605_00313"/>
<dbReference type="Proteomes" id="UP000321051">
    <property type="component" value="Unassembled WGS sequence"/>
</dbReference>
<proteinExistence type="predicted"/>
<dbReference type="AlphaFoldDB" id="A0A510Y7A4"/>
<protein>
    <submittedName>
        <fullName evidence="3">RsbT co-antagonist protein RsbRB</fullName>
    </submittedName>
</protein>
<comment type="caution">
    <text evidence="3">The sequence shown here is derived from an EMBL/GenBank/DDBJ whole genome shotgun (WGS) entry which is preliminary data.</text>
</comment>
<sequence>MSTNQLIRDYFVNHAAEMAKSWYETLEESDRESVYATTDPKEVEELKAQTYEFHLHFSSIFVEDWNTWENTLAVWIDGIISDPKYFRTKDARVVREMMRHREQYTAYLKRFYAEEHTELSANMKEQLREVVTNGVDQIILSYVEKSNRLLLQKLEAKESIINELSAPIISLNKSSALLPLIGEIDEERAAVILEHSLEACAKKQVSELFIDLSGVAGIDTHVAHQIFGLIRSLKLIGVKPVLAGMRPEIAQTSVNLGISFKDVPIASSLAQAMDQEHYKGRHPF</sequence>
<dbReference type="EMBL" id="BJUN01000012">
    <property type="protein sequence ID" value="GEK59250.1"/>
    <property type="molecule type" value="Genomic_DNA"/>
</dbReference>
<dbReference type="PROSITE" id="PS50801">
    <property type="entry name" value="STAS"/>
    <property type="match status" value="1"/>
</dbReference>
<dbReference type="InterPro" id="IPR002645">
    <property type="entry name" value="STAS_dom"/>
</dbReference>
<organism evidence="3 4">
    <name type="scientific">Marinococcus halophilus</name>
    <dbReference type="NCBI Taxonomy" id="1371"/>
    <lineage>
        <taxon>Bacteria</taxon>
        <taxon>Bacillati</taxon>
        <taxon>Bacillota</taxon>
        <taxon>Bacilli</taxon>
        <taxon>Bacillales</taxon>
        <taxon>Bacillaceae</taxon>
        <taxon>Marinococcus</taxon>
    </lineage>
</organism>
<evidence type="ECO:0000313" key="4">
    <source>
        <dbReference type="Proteomes" id="UP000321051"/>
    </source>
</evidence>
<dbReference type="Pfam" id="PF01740">
    <property type="entry name" value="STAS"/>
    <property type="match status" value="1"/>
</dbReference>
<name>A0A510Y7A4_MARHA</name>
<feature type="domain" description="STAS" evidence="2">
    <location>
        <begin position="165"/>
        <end position="276"/>
    </location>
</feature>
<reference evidence="3 4" key="1">
    <citation type="submission" date="2019-07" db="EMBL/GenBank/DDBJ databases">
        <title>Whole genome shotgun sequence of Marinococcus halophilus NBRC 102359.</title>
        <authorList>
            <person name="Hosoyama A."/>
            <person name="Uohara A."/>
            <person name="Ohji S."/>
            <person name="Ichikawa N."/>
        </authorList>
    </citation>
    <scope>NUCLEOTIDE SEQUENCE [LARGE SCALE GENOMIC DNA]</scope>
    <source>
        <strain evidence="3 4">NBRC 102359</strain>
    </source>
</reference>
<dbReference type="RefSeq" id="WP_158219031.1">
    <property type="nucleotide sequence ID" value="NZ_BJUN01000012.1"/>
</dbReference>
<dbReference type="SUPFAM" id="SSF52091">
    <property type="entry name" value="SpoIIaa-like"/>
    <property type="match status" value="1"/>
</dbReference>
<keyword evidence="1" id="KW-0597">Phosphoprotein</keyword>
<dbReference type="InterPro" id="IPR051932">
    <property type="entry name" value="Bact_StressResp_Reg"/>
</dbReference>
<gene>
    <name evidence="3" type="primary">rsbRB</name>
    <name evidence="3" type="ORF">MHA01_21550</name>
</gene>
<dbReference type="Gene3D" id="3.30.750.24">
    <property type="entry name" value="STAS domain"/>
    <property type="match status" value="1"/>
</dbReference>
<dbReference type="PANTHER" id="PTHR33745:SF3">
    <property type="entry name" value="RSBT CO-ANTAGONIST PROTEIN RSBRC"/>
    <property type="match status" value="1"/>
</dbReference>
<accession>A0A510Y7A4</accession>
<dbReference type="PANTHER" id="PTHR33745">
    <property type="entry name" value="RSBT ANTAGONIST PROTEIN RSBS-RELATED"/>
    <property type="match status" value="1"/>
</dbReference>
<evidence type="ECO:0000256" key="1">
    <source>
        <dbReference type="ARBA" id="ARBA00022553"/>
    </source>
</evidence>